<comment type="caution">
    <text evidence="1">The sequence shown here is derived from an EMBL/GenBank/DDBJ whole genome shotgun (WGS) entry which is preliminary data.</text>
</comment>
<proteinExistence type="predicted"/>
<reference evidence="2 3" key="4">
    <citation type="submission" date="2017-10" db="EMBL/GenBank/DDBJ databases">
        <title>Genome analyses suggest a sexual origin of heterokaryosis in a supposedly ancient asexual fungus.</title>
        <authorList>
            <person name="Corradi N."/>
            <person name="Sedzielewska K."/>
            <person name="Noel J."/>
            <person name="Charron P."/>
            <person name="Farinelli L."/>
            <person name="Marton T."/>
            <person name="Kruger M."/>
            <person name="Pelin A."/>
            <person name="Brachmann A."/>
            <person name="Corradi N."/>
        </authorList>
    </citation>
    <scope>NUCLEOTIDE SEQUENCE [LARGE SCALE GENOMIC DNA]</scope>
    <source>
        <strain evidence="2 3">A1</strain>
    </source>
</reference>
<dbReference type="AlphaFoldDB" id="A0A2I1DRA8"/>
<reference evidence="2 3" key="3">
    <citation type="submission" date="2017-10" db="EMBL/GenBank/DDBJ databases">
        <title>Extensive intraspecific genome diversity in a model arbuscular mycorrhizal fungus.</title>
        <authorList>
            <person name="Chen E.C.H."/>
            <person name="Morin E."/>
            <person name="Baudet D."/>
            <person name="Noel J."/>
            <person name="Ndikumana S."/>
            <person name="Charron P."/>
            <person name="St-Onge C."/>
            <person name="Giorgi J."/>
            <person name="Grigoriev I.V."/>
            <person name="Roux C."/>
            <person name="Martin F.M."/>
            <person name="Corradi N."/>
        </authorList>
    </citation>
    <scope>NUCLEOTIDE SEQUENCE [LARGE SCALE GENOMIC DNA]</scope>
    <source>
        <strain evidence="2 3">A1</strain>
    </source>
</reference>
<evidence type="ECO:0000313" key="1">
    <source>
        <dbReference type="EMBL" id="PKC15114.1"/>
    </source>
</evidence>
<name>A0A2I1DRA8_9GLOM</name>
<organism evidence="1 4">
    <name type="scientific">Rhizophagus irregularis</name>
    <dbReference type="NCBI Taxonomy" id="588596"/>
    <lineage>
        <taxon>Eukaryota</taxon>
        <taxon>Fungi</taxon>
        <taxon>Fungi incertae sedis</taxon>
        <taxon>Mucoromycota</taxon>
        <taxon>Glomeromycotina</taxon>
        <taxon>Glomeromycetes</taxon>
        <taxon>Glomerales</taxon>
        <taxon>Glomeraceae</taxon>
        <taxon>Rhizophagus</taxon>
    </lineage>
</organism>
<evidence type="ECO:0000313" key="4">
    <source>
        <dbReference type="Proteomes" id="UP000232722"/>
    </source>
</evidence>
<evidence type="ECO:0000313" key="2">
    <source>
        <dbReference type="EMBL" id="PKC70556.1"/>
    </source>
</evidence>
<gene>
    <name evidence="2" type="ORF">RhiirA1_454630</name>
    <name evidence="1" type="ORF">RhiirA5_408629</name>
</gene>
<evidence type="ECO:0000313" key="3">
    <source>
        <dbReference type="Proteomes" id="UP000232688"/>
    </source>
</evidence>
<dbReference type="Proteomes" id="UP000232722">
    <property type="component" value="Unassembled WGS sequence"/>
</dbReference>
<dbReference type="EMBL" id="LLXJ01000102">
    <property type="protein sequence ID" value="PKC15114.1"/>
    <property type="molecule type" value="Genomic_DNA"/>
</dbReference>
<dbReference type="VEuPathDB" id="FungiDB:FUN_022391"/>
<dbReference type="EMBL" id="LLXH01000215">
    <property type="protein sequence ID" value="PKC70556.1"/>
    <property type="molecule type" value="Genomic_DNA"/>
</dbReference>
<accession>A0A2I1DRA8</accession>
<reference evidence="1 4" key="2">
    <citation type="submission" date="2017-09" db="EMBL/GenBank/DDBJ databases">
        <title>Extensive intraspecific genome diversity in a model arbuscular mycorrhizal fungus.</title>
        <authorList>
            <person name="Chen E.C."/>
            <person name="Morin E."/>
            <person name="Beaudet D."/>
            <person name="Noel J."/>
            <person name="Ndikumana S."/>
            <person name="Charron P."/>
            <person name="St-Onge C."/>
            <person name="Giorgi J."/>
            <person name="Grigoriev I.V."/>
            <person name="Roux C."/>
            <person name="Martin F.M."/>
            <person name="Corradi N."/>
        </authorList>
    </citation>
    <scope>NUCLEOTIDE SEQUENCE [LARGE SCALE GENOMIC DNA]</scope>
    <source>
        <strain evidence="1 4">A5</strain>
    </source>
</reference>
<sequence length="64" mass="7337">MAHCAQMIPGAESLSFQCVKSEVCEKYLELFKNRHSPVTAKYSYEDELHLFAENDQELSELLAN</sequence>
<dbReference type="VEuPathDB" id="FungiDB:RhiirA1_454630"/>
<reference evidence="1 4" key="1">
    <citation type="submission" date="2016-04" db="EMBL/GenBank/DDBJ databases">
        <title>Genome analyses suggest a sexual origin of heterokaryosis in a supposedly ancient asexual fungus.</title>
        <authorList>
            <person name="Ropars J."/>
            <person name="Sedzielewska K."/>
            <person name="Noel J."/>
            <person name="Charron P."/>
            <person name="Farinelli L."/>
            <person name="Marton T."/>
            <person name="Kruger M."/>
            <person name="Pelin A."/>
            <person name="Brachmann A."/>
            <person name="Corradi N."/>
        </authorList>
    </citation>
    <scope>NUCLEOTIDE SEQUENCE [LARGE SCALE GENOMIC DNA]</scope>
    <source>
        <strain evidence="1 4">A5</strain>
    </source>
</reference>
<protein>
    <submittedName>
        <fullName evidence="1">Uncharacterized protein</fullName>
    </submittedName>
</protein>
<dbReference type="Proteomes" id="UP000232688">
    <property type="component" value="Unassembled WGS sequence"/>
</dbReference>